<keyword evidence="3" id="KW-0229">DNA integration</keyword>
<evidence type="ECO:0000256" key="5">
    <source>
        <dbReference type="ARBA" id="ARBA00023172"/>
    </source>
</evidence>
<dbReference type="Gene3D" id="1.10.443.10">
    <property type="entry name" value="Intergrase catalytic core"/>
    <property type="match status" value="1"/>
</dbReference>
<evidence type="ECO:0000256" key="4">
    <source>
        <dbReference type="ARBA" id="ARBA00023125"/>
    </source>
</evidence>
<evidence type="ECO:0000313" key="6">
    <source>
        <dbReference type="EMBL" id="NFV26438.1"/>
    </source>
</evidence>
<dbReference type="Pfam" id="PF14657">
    <property type="entry name" value="Arm-DNA-bind_4"/>
    <property type="match status" value="1"/>
</dbReference>
<evidence type="ECO:0000256" key="2">
    <source>
        <dbReference type="ARBA" id="ARBA00008857"/>
    </source>
</evidence>
<dbReference type="PANTHER" id="PTHR30349">
    <property type="entry name" value="PHAGE INTEGRASE-RELATED"/>
    <property type="match status" value="1"/>
</dbReference>
<comment type="caution">
    <text evidence="6">The sequence shown here is derived from an EMBL/GenBank/DDBJ whole genome shotgun (WGS) entry which is preliminary data.</text>
</comment>
<dbReference type="InterPro" id="IPR002104">
    <property type="entry name" value="Integrase_catalytic"/>
</dbReference>
<organism evidence="6 7">
    <name type="scientific">Clostridium botulinum</name>
    <dbReference type="NCBI Taxonomy" id="1491"/>
    <lineage>
        <taxon>Bacteria</taxon>
        <taxon>Bacillati</taxon>
        <taxon>Bacillota</taxon>
        <taxon>Clostridia</taxon>
        <taxon>Eubacteriales</taxon>
        <taxon>Clostridiaceae</taxon>
        <taxon>Clostridium</taxon>
    </lineage>
</organism>
<sequence>MASYKMLDKGNWKVTISLGYDNTGKRRRVIKQGFRTKKLAEAFATQILDKKNHGFVSPTDSDLLFKNFIMKWYDMHTTSLKLSVNTRNDYLSRINTNLIPLLGNYKIKDISIDVVQNFYNTLINEKHLKPTTVKKYLDILSSCLKYAQSKDLIYKLPTSYIKKVKIQKPKIEYWNQEEVNFFLNYIKNTYLYTPIFIDILTGLRIGELCGLRWCDVDLQNGIITVNHQLIHDKRLKVLLLADLKTSSSHRSITIPKILIDYLKELKANRQATNTEYVVLDRQDFKYIPRSLSMNFTKKVAKYKKSIDDFKKANEEVPHGYMQLKQISFHGLRHTHATLLIANGENVKVVSERLGHTDIRMTLNTYTHVLDSMKNNTANLLNNIFK</sequence>
<dbReference type="GO" id="GO:0003677">
    <property type="term" value="F:DNA binding"/>
    <property type="evidence" value="ECO:0007669"/>
    <property type="project" value="UniProtKB-UniRule"/>
</dbReference>
<dbReference type="Pfam" id="PF00589">
    <property type="entry name" value="Phage_integrase"/>
    <property type="match status" value="1"/>
</dbReference>
<dbReference type="PROSITE" id="PS51898">
    <property type="entry name" value="TYR_RECOMBINASE"/>
    <property type="match status" value="1"/>
</dbReference>
<dbReference type="CDD" id="cd01189">
    <property type="entry name" value="INT_ICEBs1_C_like"/>
    <property type="match status" value="1"/>
</dbReference>
<dbReference type="SUPFAM" id="SSF56349">
    <property type="entry name" value="DNA breaking-rejoining enzymes"/>
    <property type="match status" value="1"/>
</dbReference>
<dbReference type="InterPro" id="IPR028259">
    <property type="entry name" value="AP2-like_int_N"/>
</dbReference>
<dbReference type="GO" id="GO:0006310">
    <property type="term" value="P:DNA recombination"/>
    <property type="evidence" value="ECO:0007669"/>
    <property type="project" value="UniProtKB-KW"/>
</dbReference>
<keyword evidence="4" id="KW-0238">DNA-binding</keyword>
<dbReference type="InterPro" id="IPR004107">
    <property type="entry name" value="Integrase_SAM-like_N"/>
</dbReference>
<name>A0A6B4JQ55_CLOBO</name>
<evidence type="ECO:0000256" key="1">
    <source>
        <dbReference type="ARBA" id="ARBA00003283"/>
    </source>
</evidence>
<gene>
    <name evidence="6" type="ORF">FDG31_09660</name>
</gene>
<keyword evidence="5" id="KW-0233">DNA recombination</keyword>
<dbReference type="InterPro" id="IPR010998">
    <property type="entry name" value="Integrase_recombinase_N"/>
</dbReference>
<comment type="function">
    <text evidence="1">Site-specific tyrosine recombinase, which acts by catalyzing the cutting and rejoining of the recombining DNA molecules.</text>
</comment>
<dbReference type="InterPro" id="IPR044068">
    <property type="entry name" value="CB"/>
</dbReference>
<reference evidence="6 7" key="1">
    <citation type="submission" date="2019-04" db="EMBL/GenBank/DDBJ databases">
        <title>Genome sequencing of Clostridium botulinum Groups I-IV and Clostridium butyricum.</title>
        <authorList>
            <person name="Brunt J."/>
            <person name="Van Vliet A.H.M."/>
            <person name="Stringer S.C."/>
            <person name="Carter A.T."/>
            <person name="Peck M.W."/>
        </authorList>
    </citation>
    <scope>NUCLEOTIDE SEQUENCE [LARGE SCALE GENOMIC DNA]</scope>
    <source>
        <strain evidence="6 7">BL81</strain>
    </source>
</reference>
<dbReference type="InterPro" id="IPR050090">
    <property type="entry name" value="Tyrosine_recombinase_XerCD"/>
</dbReference>
<dbReference type="InterPro" id="IPR011010">
    <property type="entry name" value="DNA_brk_join_enz"/>
</dbReference>
<evidence type="ECO:0000313" key="7">
    <source>
        <dbReference type="Proteomes" id="UP000486903"/>
    </source>
</evidence>
<dbReference type="GO" id="GO:0015074">
    <property type="term" value="P:DNA integration"/>
    <property type="evidence" value="ECO:0007669"/>
    <property type="project" value="UniProtKB-KW"/>
</dbReference>
<comment type="similarity">
    <text evidence="2">Belongs to the 'phage' integrase family.</text>
</comment>
<dbReference type="InterPro" id="IPR013762">
    <property type="entry name" value="Integrase-like_cat_sf"/>
</dbReference>
<dbReference type="RefSeq" id="WP_003373949.1">
    <property type="nucleotide sequence ID" value="NZ_JACBBA010000006.1"/>
</dbReference>
<evidence type="ECO:0000256" key="3">
    <source>
        <dbReference type="ARBA" id="ARBA00022908"/>
    </source>
</evidence>
<proteinExistence type="inferred from homology"/>
<dbReference type="Proteomes" id="UP000486903">
    <property type="component" value="Unassembled WGS sequence"/>
</dbReference>
<accession>A0A6B4JQ55</accession>
<protein>
    <submittedName>
        <fullName evidence="6">Site-specific integrase</fullName>
    </submittedName>
</protein>
<dbReference type="PROSITE" id="PS51900">
    <property type="entry name" value="CB"/>
    <property type="match status" value="1"/>
</dbReference>
<dbReference type="AlphaFoldDB" id="A0A6B4JQ55"/>
<dbReference type="Gene3D" id="1.10.150.130">
    <property type="match status" value="1"/>
</dbReference>
<dbReference type="EMBL" id="SXFB01000005">
    <property type="protein sequence ID" value="NFV26438.1"/>
    <property type="molecule type" value="Genomic_DNA"/>
</dbReference>
<dbReference type="PANTHER" id="PTHR30349:SF64">
    <property type="entry name" value="PROPHAGE INTEGRASE INTD-RELATED"/>
    <property type="match status" value="1"/>
</dbReference>
<dbReference type="Pfam" id="PF14659">
    <property type="entry name" value="Phage_int_SAM_3"/>
    <property type="match status" value="1"/>
</dbReference>